<dbReference type="InterPro" id="IPR029063">
    <property type="entry name" value="SAM-dependent_MTases_sf"/>
</dbReference>
<keyword evidence="4" id="KW-0949">S-adenosyl-L-methionine</keyword>
<feature type="domain" description="Release factor glutamine methyltransferase N-terminal" evidence="7">
    <location>
        <begin position="7"/>
        <end position="81"/>
    </location>
</feature>
<evidence type="ECO:0000256" key="5">
    <source>
        <dbReference type="ARBA" id="ARBA00048391"/>
    </source>
</evidence>
<dbReference type="InterPro" id="IPR019874">
    <property type="entry name" value="RF_methyltr_PrmC"/>
</dbReference>
<evidence type="ECO:0000256" key="1">
    <source>
        <dbReference type="ARBA" id="ARBA00012771"/>
    </source>
</evidence>
<gene>
    <name evidence="8" type="ORF">UFOPK3574_00567</name>
</gene>
<dbReference type="HAMAP" id="MF_02126">
    <property type="entry name" value="RF_methyltr_PrmC"/>
    <property type="match status" value="1"/>
</dbReference>
<feature type="domain" description="Methyltransferase small" evidence="6">
    <location>
        <begin position="115"/>
        <end position="202"/>
    </location>
</feature>
<accession>A0A6J5Z444</accession>
<dbReference type="InterPro" id="IPR050320">
    <property type="entry name" value="N5-glutamine_MTase"/>
</dbReference>
<protein>
    <recommendedName>
        <fullName evidence="1">peptide chain release factor N(5)-glutamine methyltransferase</fullName>
        <ecNumber evidence="1">2.1.1.297</ecNumber>
    </recommendedName>
</protein>
<dbReference type="Gene3D" id="3.40.50.150">
    <property type="entry name" value="Vaccinia Virus protein VP39"/>
    <property type="match status" value="1"/>
</dbReference>
<dbReference type="GO" id="GO:0003676">
    <property type="term" value="F:nucleic acid binding"/>
    <property type="evidence" value="ECO:0007669"/>
    <property type="project" value="InterPro"/>
</dbReference>
<organism evidence="8">
    <name type="scientific">freshwater metagenome</name>
    <dbReference type="NCBI Taxonomy" id="449393"/>
    <lineage>
        <taxon>unclassified sequences</taxon>
        <taxon>metagenomes</taxon>
        <taxon>ecological metagenomes</taxon>
    </lineage>
</organism>
<proteinExistence type="inferred from homology"/>
<dbReference type="Pfam" id="PF05175">
    <property type="entry name" value="MTS"/>
    <property type="match status" value="1"/>
</dbReference>
<evidence type="ECO:0000256" key="2">
    <source>
        <dbReference type="ARBA" id="ARBA00022603"/>
    </source>
</evidence>
<dbReference type="NCBIfam" id="TIGR03534">
    <property type="entry name" value="RF_mod_PrmC"/>
    <property type="match status" value="1"/>
</dbReference>
<name>A0A6J5Z444_9ZZZZ</name>
<evidence type="ECO:0000313" key="8">
    <source>
        <dbReference type="EMBL" id="CAB4336138.1"/>
    </source>
</evidence>
<evidence type="ECO:0000259" key="7">
    <source>
        <dbReference type="Pfam" id="PF17827"/>
    </source>
</evidence>
<dbReference type="InterPro" id="IPR002052">
    <property type="entry name" value="DNA_methylase_N6_adenine_CS"/>
</dbReference>
<evidence type="ECO:0000256" key="3">
    <source>
        <dbReference type="ARBA" id="ARBA00022679"/>
    </source>
</evidence>
<dbReference type="EMBL" id="CAESAF010000047">
    <property type="protein sequence ID" value="CAB4336138.1"/>
    <property type="molecule type" value="Genomic_DNA"/>
</dbReference>
<dbReference type="AlphaFoldDB" id="A0A6J5Z444"/>
<keyword evidence="2" id="KW-0489">Methyltransferase</keyword>
<dbReference type="InterPro" id="IPR040758">
    <property type="entry name" value="PrmC_N"/>
</dbReference>
<reference evidence="8" key="1">
    <citation type="submission" date="2020-05" db="EMBL/GenBank/DDBJ databases">
        <authorList>
            <person name="Chiriac C."/>
            <person name="Salcher M."/>
            <person name="Ghai R."/>
            <person name="Kavagutti S V."/>
        </authorList>
    </citation>
    <scope>NUCLEOTIDE SEQUENCE</scope>
</reference>
<dbReference type="CDD" id="cd02440">
    <property type="entry name" value="AdoMet_MTases"/>
    <property type="match status" value="1"/>
</dbReference>
<dbReference type="PROSITE" id="PS00092">
    <property type="entry name" value="N6_MTASE"/>
    <property type="match status" value="1"/>
</dbReference>
<dbReference type="PANTHER" id="PTHR18895:SF74">
    <property type="entry name" value="MTRF1L RELEASE FACTOR GLUTAMINE METHYLTRANSFERASE"/>
    <property type="match status" value="1"/>
</dbReference>
<dbReference type="Gene3D" id="1.10.8.10">
    <property type="entry name" value="DNA helicase RuvA subunit, C-terminal domain"/>
    <property type="match status" value="1"/>
</dbReference>
<dbReference type="NCBIfam" id="TIGR00536">
    <property type="entry name" value="hemK_fam"/>
    <property type="match status" value="1"/>
</dbReference>
<evidence type="ECO:0000256" key="4">
    <source>
        <dbReference type="ARBA" id="ARBA00022691"/>
    </source>
</evidence>
<dbReference type="GO" id="GO:0102559">
    <property type="term" value="F:peptide chain release factor N(5)-glutamine methyltransferase activity"/>
    <property type="evidence" value="ECO:0007669"/>
    <property type="project" value="UniProtKB-EC"/>
</dbReference>
<dbReference type="InterPro" id="IPR004556">
    <property type="entry name" value="HemK-like"/>
</dbReference>
<keyword evidence="3" id="KW-0808">Transferase</keyword>
<dbReference type="PANTHER" id="PTHR18895">
    <property type="entry name" value="HEMK METHYLTRANSFERASE"/>
    <property type="match status" value="1"/>
</dbReference>
<sequence>MSDIKPLLRAAKERLAASDIQEVDAEHLFAYVLGISRMDLHNSVKLEATLKALGDFGVIEDTFAKLISRRAAHEPLQYLTGTAYFRHLEIEVGPGVLVPRPESELLVDAVLTHIANLEKKTEGEISVIDLGSGSGALALAIATEAPRSRVIAVEKSAAAIEWLKKNVAKISENVRVVEGDVAEVLLGVKCDIVIANPPYVPNDQSLPQDVADHEPHIALFGGATGLEVPKIFIEAAARLLKRGGVLAIEHTEEQGGAIDALLSRDFIDIALHQDLTGRPRWTSAVRK</sequence>
<evidence type="ECO:0000259" key="6">
    <source>
        <dbReference type="Pfam" id="PF05175"/>
    </source>
</evidence>
<dbReference type="GO" id="GO:0032259">
    <property type="term" value="P:methylation"/>
    <property type="evidence" value="ECO:0007669"/>
    <property type="project" value="UniProtKB-KW"/>
</dbReference>
<dbReference type="SUPFAM" id="SSF53335">
    <property type="entry name" value="S-adenosyl-L-methionine-dependent methyltransferases"/>
    <property type="match status" value="1"/>
</dbReference>
<dbReference type="Pfam" id="PF17827">
    <property type="entry name" value="PrmC_N"/>
    <property type="match status" value="1"/>
</dbReference>
<comment type="catalytic activity">
    <reaction evidence="5">
        <text>L-glutaminyl-[peptide chain release factor] + S-adenosyl-L-methionine = N(5)-methyl-L-glutaminyl-[peptide chain release factor] + S-adenosyl-L-homocysteine + H(+)</text>
        <dbReference type="Rhea" id="RHEA:42896"/>
        <dbReference type="Rhea" id="RHEA-COMP:10271"/>
        <dbReference type="Rhea" id="RHEA-COMP:10272"/>
        <dbReference type="ChEBI" id="CHEBI:15378"/>
        <dbReference type="ChEBI" id="CHEBI:30011"/>
        <dbReference type="ChEBI" id="CHEBI:57856"/>
        <dbReference type="ChEBI" id="CHEBI:59789"/>
        <dbReference type="ChEBI" id="CHEBI:61891"/>
        <dbReference type="EC" id="2.1.1.297"/>
    </reaction>
</comment>
<dbReference type="EC" id="2.1.1.297" evidence="1"/>
<dbReference type="InterPro" id="IPR007848">
    <property type="entry name" value="Small_mtfrase_dom"/>
</dbReference>